<organism evidence="1 2">
    <name type="scientific">Arthrobacter hankyongi</name>
    <dbReference type="NCBI Taxonomy" id="2904801"/>
    <lineage>
        <taxon>Bacteria</taxon>
        <taxon>Bacillati</taxon>
        <taxon>Actinomycetota</taxon>
        <taxon>Actinomycetes</taxon>
        <taxon>Micrococcales</taxon>
        <taxon>Micrococcaceae</taxon>
        <taxon>Arthrobacter</taxon>
    </lineage>
</organism>
<reference evidence="1" key="1">
    <citation type="submission" date="2022-01" db="EMBL/GenBank/DDBJ databases">
        <authorList>
            <person name="Jo J.-H."/>
            <person name="Im W.-T."/>
        </authorList>
    </citation>
    <scope>NUCLEOTIDE SEQUENCE</scope>
    <source>
        <strain evidence="1">I2-34</strain>
    </source>
</reference>
<evidence type="ECO:0000313" key="1">
    <source>
        <dbReference type="EMBL" id="MCG2621455.1"/>
    </source>
</evidence>
<protein>
    <submittedName>
        <fullName evidence="1">Uncharacterized protein</fullName>
    </submittedName>
</protein>
<comment type="caution">
    <text evidence="1">The sequence shown here is derived from an EMBL/GenBank/DDBJ whole genome shotgun (WGS) entry which is preliminary data.</text>
</comment>
<dbReference type="RefSeq" id="WP_237818674.1">
    <property type="nucleotide sequence ID" value="NZ_JAKLTQ010000002.1"/>
</dbReference>
<name>A0ABS9L4A7_9MICC</name>
<evidence type="ECO:0000313" key="2">
    <source>
        <dbReference type="Proteomes" id="UP001165368"/>
    </source>
</evidence>
<dbReference type="EMBL" id="JAKLTQ010000002">
    <property type="protein sequence ID" value="MCG2621455.1"/>
    <property type="molecule type" value="Genomic_DNA"/>
</dbReference>
<gene>
    <name evidence="1" type="ORF">LVY72_05935</name>
</gene>
<proteinExistence type="predicted"/>
<dbReference type="Proteomes" id="UP001165368">
    <property type="component" value="Unassembled WGS sequence"/>
</dbReference>
<keyword evidence="2" id="KW-1185">Reference proteome</keyword>
<sequence>MAIEDLDTLVLTPPRYRRDTPGKFSLAFDADGNPVNEFGLNGPGKVTDVCAALS</sequence>
<accession>A0ABS9L4A7</accession>